<feature type="region of interest" description="Disordered" evidence="5">
    <location>
        <begin position="907"/>
        <end position="1106"/>
    </location>
</feature>
<feature type="compositionally biased region" description="Basic and acidic residues" evidence="5">
    <location>
        <begin position="1077"/>
        <end position="1093"/>
    </location>
</feature>
<dbReference type="OMA" id="GCCKELY"/>
<feature type="region of interest" description="Disordered" evidence="5">
    <location>
        <begin position="42"/>
        <end position="69"/>
    </location>
</feature>
<evidence type="ECO:0000256" key="2">
    <source>
        <dbReference type="ARBA" id="ARBA00022771"/>
    </source>
</evidence>
<evidence type="ECO:0000259" key="6">
    <source>
        <dbReference type="PROSITE" id="PS51265"/>
    </source>
</evidence>
<keyword evidence="1" id="KW-0479">Metal-binding</keyword>
<proteinExistence type="predicted"/>
<dbReference type="PROSITE" id="PS51265">
    <property type="entry name" value="ZF_DBF4"/>
    <property type="match status" value="1"/>
</dbReference>
<dbReference type="STRING" id="75743.A0A401PJZ6"/>
<dbReference type="Pfam" id="PF07535">
    <property type="entry name" value="zf-DBF"/>
    <property type="match status" value="1"/>
</dbReference>
<feature type="region of interest" description="Disordered" evidence="5">
    <location>
        <begin position="811"/>
        <end position="832"/>
    </location>
</feature>
<protein>
    <recommendedName>
        <fullName evidence="6">DBF4-type domain-containing protein</fullName>
    </recommendedName>
</protein>
<feature type="region of interest" description="Disordered" evidence="5">
    <location>
        <begin position="686"/>
        <end position="713"/>
    </location>
</feature>
<evidence type="ECO:0000313" key="7">
    <source>
        <dbReference type="EMBL" id="GCB73450.1"/>
    </source>
</evidence>
<dbReference type="EMBL" id="BFAA01002344">
    <property type="protein sequence ID" value="GCB73450.1"/>
    <property type="molecule type" value="Genomic_DNA"/>
</dbReference>
<organism evidence="7 8">
    <name type="scientific">Scyliorhinus torazame</name>
    <name type="common">Cloudy catshark</name>
    <name type="synonym">Catulus torazame</name>
    <dbReference type="NCBI Taxonomy" id="75743"/>
    <lineage>
        <taxon>Eukaryota</taxon>
        <taxon>Metazoa</taxon>
        <taxon>Chordata</taxon>
        <taxon>Craniata</taxon>
        <taxon>Vertebrata</taxon>
        <taxon>Chondrichthyes</taxon>
        <taxon>Elasmobranchii</taxon>
        <taxon>Galeomorphii</taxon>
        <taxon>Galeoidea</taxon>
        <taxon>Carcharhiniformes</taxon>
        <taxon>Scyliorhinidae</taxon>
        <taxon>Scyliorhinus</taxon>
    </lineage>
</organism>
<evidence type="ECO:0000256" key="4">
    <source>
        <dbReference type="PROSITE-ProRule" id="PRU00600"/>
    </source>
</evidence>
<dbReference type="InterPro" id="IPR038890">
    <property type="entry name" value="ZDBF2"/>
</dbReference>
<dbReference type="Proteomes" id="UP000288216">
    <property type="component" value="Unassembled WGS sequence"/>
</dbReference>
<keyword evidence="2 4" id="KW-0863">Zinc-finger</keyword>
<feature type="region of interest" description="Disordered" evidence="5">
    <location>
        <begin position="329"/>
        <end position="356"/>
    </location>
</feature>
<keyword evidence="8" id="KW-1185">Reference proteome</keyword>
<dbReference type="InterPro" id="IPR038545">
    <property type="entry name" value="Znf_DBF_sf"/>
</dbReference>
<dbReference type="GO" id="GO:0071514">
    <property type="term" value="P:genomic imprinting"/>
    <property type="evidence" value="ECO:0007669"/>
    <property type="project" value="TreeGrafter"/>
</dbReference>
<dbReference type="Gene3D" id="6.10.250.3410">
    <property type="entry name" value="DBF zinc finger"/>
    <property type="match status" value="1"/>
</dbReference>
<dbReference type="InterPro" id="IPR006572">
    <property type="entry name" value="Znf_DBF"/>
</dbReference>
<gene>
    <name evidence="7" type="ORF">scyTo_0006775</name>
</gene>
<dbReference type="PANTHER" id="PTHR21639">
    <property type="entry name" value="DBF4-TYPE ZINC FINGER-CONTAINING PROTEIN 2"/>
    <property type="match status" value="1"/>
</dbReference>
<dbReference type="GO" id="GO:0003676">
    <property type="term" value="F:nucleic acid binding"/>
    <property type="evidence" value="ECO:0007669"/>
    <property type="project" value="InterPro"/>
</dbReference>
<sequence length="1106" mass="121994">MMVSHSQVQNISHLNMFLFPPPNLDTTVSNFEELLSERIGAQRGVSEGATEMNDSASGDGPYPEQPIPETLTRQSRRGYCGCCKELYTCLDQHLQTIRHRQFASETRNPGSAKSLMERFLQDVIEYHPSRYKDNRSTYMDLPSISAPLLPKKELADIHSYQDDKDTVGTREELPSTDNESIRSAHLLVGRNISYNRAKGSGTSPMFIGAPPSHRDSIIKEPAFGEQLMDISSPTHKDLCRTAFLGVSEGVLSCNKMDKHGHRIALGLYKPAPRKGIKDHDKSMAVSPPRCEQHEHWSTTFAQMNFPNVSSGPAFRFSKLHNINSQGTIVGSPLPQLRDYTRPSSPRCTGGPSQAEECKPQTRNTVTCLSTLKETKIVDRIEDLVSETIETVIQKYCNRQTPQSRDSDSENSAAEVKGMPTYCQLEKKRKSVETDLKSSVPGIKRPPEGDHHPCTSSNSNEMNCNKQAIKDTASCFKKMLSLTLSNDRKSGGHRQGTGEDGSSGGSICSLGSQLGHLRSTSSSEWDASVKVEKDCSRLASKDLDLLTDTQITLEDRGYNTQLSSVLHFQPDVCDKMEEENRIPSENGVKVENVEEKPQQPLEVEQKLRSLHVPASFAGKTWSEIMAEDDLKVEALVKEFKEGRYLCYFDSESLANHGKKLRKKHRSGVKDVSKVTAKASVATSLGVTVPETLPHLQEGNDEAEPSPAPCKPEVDKKPALRHCRLASRCQVVKVSHGTQTSEVSYPVVKTKSRRLQQGPENVWTGPEQEERADMKTRLCSLRLPRAYSKIMSPVQPRTVIYVLSSPDFTSAAQAASRDGKRNSKASEDSVSPTKYKYKKSPVRYYDPATNRIVKTPPSTFSSERLRRSSHHVRQLFRSLSPDINMGQLTDERKCSTTKSRMKADMLKAGVKSGSGGTVQHPGNATTSMPWPAGGLKTKDWVLGESPSSDCPSKSTGTASSSRQPSLSRSLMGSDGPPPPRRFSDQKSVILSPLRKDTPESPFGKLNVYVGPRSRRAPDKENPRAGSGEEVLSSLRGVSSPSDSGGLATAVGPPPPRKPRLRSSFRAVPDKDGSSVAKVLRREAEHGNAAAREKVTLRHSPRQGTRKRK</sequence>
<evidence type="ECO:0000256" key="3">
    <source>
        <dbReference type="ARBA" id="ARBA00022833"/>
    </source>
</evidence>
<comment type="caution">
    <text evidence="7">The sequence shown here is derived from an EMBL/GenBank/DDBJ whole genome shotgun (WGS) entry which is preliminary data.</text>
</comment>
<dbReference type="GO" id="GO:0008270">
    <property type="term" value="F:zinc ion binding"/>
    <property type="evidence" value="ECO:0007669"/>
    <property type="project" value="UniProtKB-KW"/>
</dbReference>
<feature type="compositionally biased region" description="Low complexity" evidence="5">
    <location>
        <begin position="957"/>
        <end position="968"/>
    </location>
</feature>
<feature type="compositionally biased region" description="Basic and acidic residues" evidence="5">
    <location>
        <begin position="815"/>
        <end position="825"/>
    </location>
</feature>
<reference evidence="7 8" key="1">
    <citation type="journal article" date="2018" name="Nat. Ecol. Evol.">
        <title>Shark genomes provide insights into elasmobranch evolution and the origin of vertebrates.</title>
        <authorList>
            <person name="Hara Y"/>
            <person name="Yamaguchi K"/>
            <person name="Onimaru K"/>
            <person name="Kadota M"/>
            <person name="Koyanagi M"/>
            <person name="Keeley SD"/>
            <person name="Tatsumi K"/>
            <person name="Tanaka K"/>
            <person name="Motone F"/>
            <person name="Kageyama Y"/>
            <person name="Nozu R"/>
            <person name="Adachi N"/>
            <person name="Nishimura O"/>
            <person name="Nakagawa R"/>
            <person name="Tanegashima C"/>
            <person name="Kiyatake I"/>
            <person name="Matsumoto R"/>
            <person name="Murakumo K"/>
            <person name="Nishida K"/>
            <person name="Terakita A"/>
            <person name="Kuratani S"/>
            <person name="Sato K"/>
            <person name="Hyodo S Kuraku.S."/>
        </authorList>
    </citation>
    <scope>NUCLEOTIDE SEQUENCE [LARGE SCALE GENOMIC DNA]</scope>
</reference>
<feature type="compositionally biased region" description="Basic residues" evidence="5">
    <location>
        <begin position="1094"/>
        <end position="1106"/>
    </location>
</feature>
<evidence type="ECO:0000256" key="1">
    <source>
        <dbReference type="ARBA" id="ARBA00022723"/>
    </source>
</evidence>
<keyword evidence="3" id="KW-0862">Zinc</keyword>
<feature type="compositionally biased region" description="Polar residues" evidence="5">
    <location>
        <begin position="943"/>
        <end position="956"/>
    </location>
</feature>
<name>A0A401PJZ6_SCYTO</name>
<accession>A0A401PJZ6</accession>
<feature type="compositionally biased region" description="Gly residues" evidence="5">
    <location>
        <begin position="492"/>
        <end position="503"/>
    </location>
</feature>
<evidence type="ECO:0000256" key="5">
    <source>
        <dbReference type="SAM" id="MobiDB-lite"/>
    </source>
</evidence>
<dbReference type="SMART" id="SM00586">
    <property type="entry name" value="ZnF_DBF"/>
    <property type="match status" value="1"/>
</dbReference>
<feature type="region of interest" description="Disordered" evidence="5">
    <location>
        <begin position="398"/>
        <end position="461"/>
    </location>
</feature>
<evidence type="ECO:0000313" key="8">
    <source>
        <dbReference type="Proteomes" id="UP000288216"/>
    </source>
</evidence>
<feature type="domain" description="DBF4-type" evidence="6">
    <location>
        <begin position="73"/>
        <end position="122"/>
    </location>
</feature>
<dbReference type="OrthoDB" id="9905711at2759"/>
<dbReference type="AlphaFoldDB" id="A0A401PJZ6"/>
<feature type="region of interest" description="Disordered" evidence="5">
    <location>
        <begin position="485"/>
        <end position="508"/>
    </location>
</feature>
<dbReference type="PANTHER" id="PTHR21639:SF5">
    <property type="entry name" value="DBF4-TYPE ZINC FINGER-CONTAINING PROTEIN 2"/>
    <property type="match status" value="1"/>
</dbReference>